<evidence type="ECO:0000313" key="4">
    <source>
        <dbReference type="EMBL" id="MFC5628346.1"/>
    </source>
</evidence>
<feature type="domain" description="DUF4190" evidence="3">
    <location>
        <begin position="44"/>
        <end position="110"/>
    </location>
</feature>
<comment type="caution">
    <text evidence="4">The sequence shown here is derived from an EMBL/GenBank/DDBJ whole genome shotgun (WGS) entry which is preliminary data.</text>
</comment>
<protein>
    <submittedName>
        <fullName evidence="4">DUF4190 domain-containing protein</fullName>
    </submittedName>
</protein>
<evidence type="ECO:0000313" key="5">
    <source>
        <dbReference type="Proteomes" id="UP001596143"/>
    </source>
</evidence>
<evidence type="ECO:0000259" key="3">
    <source>
        <dbReference type="Pfam" id="PF13828"/>
    </source>
</evidence>
<dbReference type="RefSeq" id="WP_270897273.1">
    <property type="nucleotide sequence ID" value="NZ_JBHSPF010000019.1"/>
</dbReference>
<accession>A0ABW0U6U5</accession>
<sequence>MDRDEQHIEKNSDSLQQENHPSDDGSMENSDENFVVTQTTNGKAIASLILGILSIVMIFFFPLITPVFGILGLIFGFIALREMKQTFQSGRGLAIAGNICSIIGLVLSGVIILLVIIGIALFMEMDPTPML</sequence>
<feature type="transmembrane region" description="Helical" evidence="2">
    <location>
        <begin position="92"/>
        <end position="123"/>
    </location>
</feature>
<gene>
    <name evidence="4" type="ORF">ACFPTR_05470</name>
</gene>
<feature type="transmembrane region" description="Helical" evidence="2">
    <location>
        <begin position="48"/>
        <end position="80"/>
    </location>
</feature>
<dbReference type="Pfam" id="PF13828">
    <property type="entry name" value="DUF4190"/>
    <property type="match status" value="1"/>
</dbReference>
<dbReference type="InterPro" id="IPR025241">
    <property type="entry name" value="DUF4190"/>
</dbReference>
<keyword evidence="2" id="KW-1133">Transmembrane helix</keyword>
<keyword evidence="2" id="KW-0812">Transmembrane</keyword>
<keyword evidence="2" id="KW-0472">Membrane</keyword>
<evidence type="ECO:0000256" key="1">
    <source>
        <dbReference type="SAM" id="MobiDB-lite"/>
    </source>
</evidence>
<keyword evidence="5" id="KW-1185">Reference proteome</keyword>
<proteinExistence type="predicted"/>
<dbReference type="EMBL" id="JBHSPF010000019">
    <property type="protein sequence ID" value="MFC5628346.1"/>
    <property type="molecule type" value="Genomic_DNA"/>
</dbReference>
<evidence type="ECO:0000256" key="2">
    <source>
        <dbReference type="SAM" id="Phobius"/>
    </source>
</evidence>
<reference evidence="5" key="1">
    <citation type="journal article" date="2019" name="Int. J. Syst. Evol. Microbiol.">
        <title>The Global Catalogue of Microorganisms (GCM) 10K type strain sequencing project: providing services to taxonomists for standard genome sequencing and annotation.</title>
        <authorList>
            <consortium name="The Broad Institute Genomics Platform"/>
            <consortium name="The Broad Institute Genome Sequencing Center for Infectious Disease"/>
            <person name="Wu L."/>
            <person name="Ma J."/>
        </authorList>
    </citation>
    <scope>NUCLEOTIDE SEQUENCE [LARGE SCALE GENOMIC DNA]</scope>
    <source>
        <strain evidence="5">CGMCC 1.15790</strain>
    </source>
</reference>
<name>A0ABW0U6U5_9BACI</name>
<organism evidence="4 5">
    <name type="scientific">Aliibacillus thermotolerans</name>
    <dbReference type="NCBI Taxonomy" id="1834418"/>
    <lineage>
        <taxon>Bacteria</taxon>
        <taxon>Bacillati</taxon>
        <taxon>Bacillota</taxon>
        <taxon>Bacilli</taxon>
        <taxon>Bacillales</taxon>
        <taxon>Bacillaceae</taxon>
        <taxon>Aliibacillus</taxon>
    </lineage>
</organism>
<feature type="region of interest" description="Disordered" evidence="1">
    <location>
        <begin position="1"/>
        <end position="33"/>
    </location>
</feature>
<feature type="compositionally biased region" description="Basic and acidic residues" evidence="1">
    <location>
        <begin position="1"/>
        <end position="12"/>
    </location>
</feature>
<dbReference type="Proteomes" id="UP001596143">
    <property type="component" value="Unassembled WGS sequence"/>
</dbReference>